<keyword evidence="2" id="KW-1185">Reference proteome</keyword>
<dbReference type="Proteomes" id="UP000292003">
    <property type="component" value="Unassembled WGS sequence"/>
</dbReference>
<sequence>MAQRSGPGDYDGMALPLLASLRSVDRARRYLAAYTLLDSMISLHSKGLVDVDRLEARRRAVAAVLDEPGR</sequence>
<evidence type="ECO:0000313" key="1">
    <source>
        <dbReference type="EMBL" id="RZQ60857.1"/>
    </source>
</evidence>
<dbReference type="RefSeq" id="WP_130478430.1">
    <property type="nucleotide sequence ID" value="NZ_SFCC01000015.1"/>
</dbReference>
<organism evidence="1 2">
    <name type="scientific">Amycolatopsis suaedae</name>
    <dbReference type="NCBI Taxonomy" id="2510978"/>
    <lineage>
        <taxon>Bacteria</taxon>
        <taxon>Bacillati</taxon>
        <taxon>Actinomycetota</taxon>
        <taxon>Actinomycetes</taxon>
        <taxon>Pseudonocardiales</taxon>
        <taxon>Pseudonocardiaceae</taxon>
        <taxon>Amycolatopsis</taxon>
    </lineage>
</organism>
<reference evidence="1 2" key="1">
    <citation type="submission" date="2019-02" db="EMBL/GenBank/DDBJ databases">
        <title>Draft genome sequence of Amycolatopsis sp. 8-3EHSu isolated from roots of Suaeda maritima.</title>
        <authorList>
            <person name="Duangmal K."/>
            <person name="Chantavorakit T."/>
        </authorList>
    </citation>
    <scope>NUCLEOTIDE SEQUENCE [LARGE SCALE GENOMIC DNA]</scope>
    <source>
        <strain evidence="1 2">8-3EHSu</strain>
    </source>
</reference>
<protein>
    <submittedName>
        <fullName evidence="1">Uncharacterized protein</fullName>
    </submittedName>
</protein>
<comment type="caution">
    <text evidence="1">The sequence shown here is derived from an EMBL/GenBank/DDBJ whole genome shotgun (WGS) entry which is preliminary data.</text>
</comment>
<accession>A0A4Q7J1W8</accession>
<evidence type="ECO:0000313" key="2">
    <source>
        <dbReference type="Proteomes" id="UP000292003"/>
    </source>
</evidence>
<proteinExistence type="predicted"/>
<name>A0A4Q7J1W8_9PSEU</name>
<dbReference type="AlphaFoldDB" id="A0A4Q7J1W8"/>
<gene>
    <name evidence="1" type="ORF">EWH70_27550</name>
</gene>
<dbReference type="EMBL" id="SFCC01000015">
    <property type="protein sequence ID" value="RZQ60857.1"/>
    <property type="molecule type" value="Genomic_DNA"/>
</dbReference>